<keyword evidence="2" id="KW-0012">Acyltransferase</keyword>
<keyword evidence="3" id="KW-0472">Membrane</keyword>
<dbReference type="Proteomes" id="UP000697995">
    <property type="component" value="Unassembled WGS sequence"/>
</dbReference>
<dbReference type="InterPro" id="IPR050832">
    <property type="entry name" value="Bact_Acetyltransf"/>
</dbReference>
<dbReference type="Gene3D" id="3.40.630.30">
    <property type="match status" value="1"/>
</dbReference>
<name>A0ABS1D2T7_9PROT</name>
<dbReference type="InterPro" id="IPR016181">
    <property type="entry name" value="Acyl_CoA_acyltransferase"/>
</dbReference>
<evidence type="ECO:0000256" key="3">
    <source>
        <dbReference type="SAM" id="Phobius"/>
    </source>
</evidence>
<evidence type="ECO:0000313" key="5">
    <source>
        <dbReference type="EMBL" id="MBK1660214.1"/>
    </source>
</evidence>
<comment type="caution">
    <text evidence="5">The sequence shown here is derived from an EMBL/GenBank/DDBJ whole genome shotgun (WGS) entry which is preliminary data.</text>
</comment>
<evidence type="ECO:0000259" key="4">
    <source>
        <dbReference type="PROSITE" id="PS51186"/>
    </source>
</evidence>
<evidence type="ECO:0000256" key="2">
    <source>
        <dbReference type="ARBA" id="ARBA00023315"/>
    </source>
</evidence>
<feature type="domain" description="N-acetyltransferase" evidence="4">
    <location>
        <begin position="7"/>
        <end position="149"/>
    </location>
</feature>
<organism evidence="5 6">
    <name type="scientific">Paracraurococcus ruber</name>
    <dbReference type="NCBI Taxonomy" id="77675"/>
    <lineage>
        <taxon>Bacteria</taxon>
        <taxon>Pseudomonadati</taxon>
        <taxon>Pseudomonadota</taxon>
        <taxon>Alphaproteobacteria</taxon>
        <taxon>Acetobacterales</taxon>
        <taxon>Roseomonadaceae</taxon>
        <taxon>Paracraurococcus</taxon>
    </lineage>
</organism>
<dbReference type="CDD" id="cd04301">
    <property type="entry name" value="NAT_SF"/>
    <property type="match status" value="1"/>
</dbReference>
<keyword evidence="3" id="KW-1133">Transmembrane helix</keyword>
<dbReference type="PROSITE" id="PS51186">
    <property type="entry name" value="GNAT"/>
    <property type="match status" value="1"/>
</dbReference>
<dbReference type="PANTHER" id="PTHR43877">
    <property type="entry name" value="AMINOALKYLPHOSPHONATE N-ACETYLTRANSFERASE-RELATED-RELATED"/>
    <property type="match status" value="1"/>
</dbReference>
<gene>
    <name evidence="5" type="ORF">CKO45_18435</name>
</gene>
<dbReference type="Pfam" id="PF00583">
    <property type="entry name" value="Acetyltransf_1"/>
    <property type="match status" value="1"/>
</dbReference>
<accession>A0ABS1D2T7</accession>
<reference evidence="5 6" key="1">
    <citation type="journal article" date="2020" name="Microorganisms">
        <title>Osmotic Adaptation and Compatible Solute Biosynthesis of Phototrophic Bacteria as Revealed from Genome Analyses.</title>
        <authorList>
            <person name="Imhoff J.F."/>
            <person name="Rahn T."/>
            <person name="Kunzel S."/>
            <person name="Keller A."/>
            <person name="Neulinger S.C."/>
        </authorList>
    </citation>
    <scope>NUCLEOTIDE SEQUENCE [LARGE SCALE GENOMIC DNA]</scope>
    <source>
        <strain evidence="5 6">DSM 15382</strain>
    </source>
</reference>
<dbReference type="EMBL" id="NRSG01000156">
    <property type="protein sequence ID" value="MBK1660214.1"/>
    <property type="molecule type" value="Genomic_DNA"/>
</dbReference>
<keyword evidence="6" id="KW-1185">Reference proteome</keyword>
<dbReference type="InterPro" id="IPR000182">
    <property type="entry name" value="GNAT_dom"/>
</dbReference>
<dbReference type="SUPFAM" id="SSF55729">
    <property type="entry name" value="Acyl-CoA N-acyltransferases (Nat)"/>
    <property type="match status" value="1"/>
</dbReference>
<keyword evidence="1" id="KW-0808">Transferase</keyword>
<dbReference type="PANTHER" id="PTHR43877:SF1">
    <property type="entry name" value="ACETYLTRANSFERASE"/>
    <property type="match status" value="1"/>
</dbReference>
<sequence length="149" mass="15378">MKSRHGLEIRAATGADAPGLGLLLAAAGVALPAAALLPRLEALRQGAGTALVAVEWGPPSGLVTLHWHRTLLEDRPVARIDLLLVGPEDRRRGLGRLLVEAAAQAARNAGCAMLELAAPSGEASLPGFAHALGFAPAGPGFVRALRKRR</sequence>
<proteinExistence type="predicted"/>
<evidence type="ECO:0000256" key="1">
    <source>
        <dbReference type="ARBA" id="ARBA00022679"/>
    </source>
</evidence>
<evidence type="ECO:0000313" key="6">
    <source>
        <dbReference type="Proteomes" id="UP000697995"/>
    </source>
</evidence>
<keyword evidence="3" id="KW-0812">Transmembrane</keyword>
<protein>
    <submittedName>
        <fullName evidence="5">GNAT family N-acetyltransferase</fullName>
    </submittedName>
</protein>
<feature type="transmembrane region" description="Helical" evidence="3">
    <location>
        <begin position="20"/>
        <end position="37"/>
    </location>
</feature>